<protein>
    <submittedName>
        <fullName evidence="2">Aminopeptidase</fullName>
    </submittedName>
</protein>
<dbReference type="GO" id="GO:0004177">
    <property type="term" value="F:aminopeptidase activity"/>
    <property type="evidence" value="ECO:0007669"/>
    <property type="project" value="UniProtKB-KW"/>
</dbReference>
<gene>
    <name evidence="2" type="ORF">CAAU_1950</name>
</gene>
<dbReference type="AlphaFoldDB" id="I7KVI1"/>
<feature type="transmembrane region" description="Helical" evidence="1">
    <location>
        <begin position="432"/>
        <end position="452"/>
    </location>
</feature>
<proteinExistence type="predicted"/>
<feature type="transmembrane region" description="Helical" evidence="1">
    <location>
        <begin position="7"/>
        <end position="27"/>
    </location>
</feature>
<reference evidence="2 3" key="1">
    <citation type="journal article" date="2011" name="J. Bacteriol.">
        <title>Draft genome sequence of Caloramator australicus strain RC3T, a thermoanaerobe from the Great Artesian Basin of Australia.</title>
        <authorList>
            <person name="Ogg C.D."/>
            <person name="Patel B.K.C."/>
        </authorList>
    </citation>
    <scope>NUCLEOTIDE SEQUENCE [LARGE SCALE GENOMIC DNA]</scope>
    <source>
        <strain evidence="2 3">RC3</strain>
    </source>
</reference>
<keyword evidence="2" id="KW-0031">Aminopeptidase</keyword>
<dbReference type="eggNOG" id="COG2234">
    <property type="taxonomic scope" value="Bacteria"/>
</dbReference>
<dbReference type="STRING" id="857293.CAAU_1950"/>
<evidence type="ECO:0000313" key="3">
    <source>
        <dbReference type="Proteomes" id="UP000007652"/>
    </source>
</evidence>
<organism evidence="2 3">
    <name type="scientific">Caloramator australicus RC3</name>
    <dbReference type="NCBI Taxonomy" id="857293"/>
    <lineage>
        <taxon>Bacteria</taxon>
        <taxon>Bacillati</taxon>
        <taxon>Bacillota</taxon>
        <taxon>Clostridia</taxon>
        <taxon>Eubacteriales</taxon>
        <taxon>Clostridiaceae</taxon>
        <taxon>Caloramator</taxon>
    </lineage>
</organism>
<comment type="caution">
    <text evidence="2">The sequence shown here is derived from an EMBL/GenBank/DDBJ whole genome shotgun (WGS) entry which is preliminary data.</text>
</comment>
<keyword evidence="3" id="KW-1185">Reference proteome</keyword>
<keyword evidence="1" id="KW-0812">Transmembrane</keyword>
<keyword evidence="2" id="KW-0645">Protease</keyword>
<name>I7KVI1_9CLOT</name>
<evidence type="ECO:0000313" key="2">
    <source>
        <dbReference type="EMBL" id="CCJ34034.1"/>
    </source>
</evidence>
<dbReference type="Proteomes" id="UP000007652">
    <property type="component" value="Unassembled WGS sequence"/>
</dbReference>
<keyword evidence="1" id="KW-0472">Membrane</keyword>
<keyword evidence="2" id="KW-0378">Hydrolase</keyword>
<evidence type="ECO:0000256" key="1">
    <source>
        <dbReference type="SAM" id="Phobius"/>
    </source>
</evidence>
<accession>I7KVI1</accession>
<sequence length="460" mass="53398">MEQFEGKLLNIVFIALLTIFLLVSNIGHNFKVDIFSTFNTIKHYNNLNRYWERSKNHPELMEFATNYIVSFLKSNKLKPFNNSYIHTFERVFPVGEANSHFEVLSLGGKRIRSYKYGKDFFEDFKGLYKEGQIYGSLQYVSRIDQNIYNEIILTDLYNYNNIEELDNYFLSKNVKCVISPSFSEDLAFSSGIYDDNLKINDKGLIKIIINPKIFSEIIRYSQNGYKIRIGANKKLEEIKFKNVYGIMPGKNKLIKPLLIVSYYDFFIRLSEVPITTYEQNITPSIILELINSIKNQRAKTPDRTIIFVFLSGHLLNYNLDNVFSNLPSGDILIIDGIGLSDSFSITQTQKQNGFTNNVIDILKEHSFYITSRNIKQDSEFPYTIISCENTTLSPQIISRSGKFLLSLIKDECYNLGYIAANFRLIRNIKKFFNAYSIPISIILLIYTVFVLFKPKKIIDK</sequence>
<dbReference type="EMBL" id="CAKP01000100">
    <property type="protein sequence ID" value="CCJ34034.1"/>
    <property type="molecule type" value="Genomic_DNA"/>
</dbReference>
<keyword evidence="1" id="KW-1133">Transmembrane helix</keyword>